<protein>
    <submittedName>
        <fullName evidence="3">Maltose O-acetyltransferase</fullName>
        <ecNumber evidence="3">2.3.1.79</ecNumber>
    </submittedName>
</protein>
<dbReference type="Gene3D" id="2.160.10.10">
    <property type="entry name" value="Hexapeptide repeat proteins"/>
    <property type="match status" value="1"/>
</dbReference>
<keyword evidence="4" id="KW-1185">Reference proteome</keyword>
<evidence type="ECO:0000256" key="2">
    <source>
        <dbReference type="ARBA" id="ARBA00022737"/>
    </source>
</evidence>
<dbReference type="PANTHER" id="PTHR43300">
    <property type="entry name" value="ACETYLTRANSFERASE"/>
    <property type="match status" value="1"/>
</dbReference>
<reference evidence="3 4" key="1">
    <citation type="submission" date="2019-07" db="EMBL/GenBank/DDBJ databases">
        <authorList>
            <person name="Hibberd C M."/>
            <person name="Gehrig L. J."/>
            <person name="Chang H.-W."/>
            <person name="Venkatesh S."/>
        </authorList>
    </citation>
    <scope>NUCLEOTIDE SEQUENCE [LARGE SCALE GENOMIC DNA]</scope>
    <source>
        <strain evidence="3">Blautia_luti_SSTS_Bg7063</strain>
    </source>
</reference>
<dbReference type="Pfam" id="PF14602">
    <property type="entry name" value="Hexapep_2"/>
    <property type="match status" value="1"/>
</dbReference>
<evidence type="ECO:0000313" key="3">
    <source>
        <dbReference type="EMBL" id="VUX40169.1"/>
    </source>
</evidence>
<dbReference type="PROSITE" id="PS00101">
    <property type="entry name" value="HEXAPEP_TRANSFERASES"/>
    <property type="match status" value="1"/>
</dbReference>
<dbReference type="InterPro" id="IPR011004">
    <property type="entry name" value="Trimer_LpxA-like_sf"/>
</dbReference>
<sequence length="175" mass="19725">MKLKKLKILMNLWILTLLGKHTKKADVIKKANLFKSYGGGYWHPCWIPTQPELISIGNNVTIAADVRFYEHDMVRLMFDNDPNYIGPYIKYYTGPITIEDNVVIGARAIILYNVTIGKNALVAAGSVVTKDVPPYAIVGGNPARVIGNTKDLLKKRMEYSGVNTDHFCFEDNYKE</sequence>
<name>A0A564W5I4_9FIRM</name>
<keyword evidence="3" id="KW-0012">Acyltransferase</keyword>
<gene>
    <name evidence="3" type="primary">maa_2</name>
    <name evidence="3" type="ORF">RSSSTS7063_00770</name>
</gene>
<dbReference type="GO" id="GO:0008925">
    <property type="term" value="F:maltose O-acetyltransferase activity"/>
    <property type="evidence" value="ECO:0007669"/>
    <property type="project" value="UniProtKB-EC"/>
</dbReference>
<dbReference type="Proteomes" id="UP000408482">
    <property type="component" value="Unassembled WGS sequence"/>
</dbReference>
<dbReference type="InterPro" id="IPR050179">
    <property type="entry name" value="Trans_hexapeptide_repeat"/>
</dbReference>
<dbReference type="SUPFAM" id="SSF51161">
    <property type="entry name" value="Trimeric LpxA-like enzymes"/>
    <property type="match status" value="1"/>
</dbReference>
<organism evidence="3 4">
    <name type="scientific">Blautia luti</name>
    <dbReference type="NCBI Taxonomy" id="89014"/>
    <lineage>
        <taxon>Bacteria</taxon>
        <taxon>Bacillati</taxon>
        <taxon>Bacillota</taxon>
        <taxon>Clostridia</taxon>
        <taxon>Lachnospirales</taxon>
        <taxon>Lachnospiraceae</taxon>
        <taxon>Blautia</taxon>
    </lineage>
</organism>
<dbReference type="AlphaFoldDB" id="A0A564W5I4"/>
<keyword evidence="1 3" id="KW-0808">Transferase</keyword>
<accession>A0A564W5I4</accession>
<dbReference type="InterPro" id="IPR018357">
    <property type="entry name" value="Hexapep_transf_CS"/>
</dbReference>
<dbReference type="EMBL" id="CABHNW010000139">
    <property type="protein sequence ID" value="VUX40169.1"/>
    <property type="molecule type" value="Genomic_DNA"/>
</dbReference>
<dbReference type="InterPro" id="IPR001451">
    <property type="entry name" value="Hexapep"/>
</dbReference>
<keyword evidence="2" id="KW-0677">Repeat</keyword>
<evidence type="ECO:0000313" key="4">
    <source>
        <dbReference type="Proteomes" id="UP000408482"/>
    </source>
</evidence>
<evidence type="ECO:0000256" key="1">
    <source>
        <dbReference type="ARBA" id="ARBA00022679"/>
    </source>
</evidence>
<proteinExistence type="predicted"/>
<dbReference type="RefSeq" id="WP_144094693.1">
    <property type="nucleotide sequence ID" value="NZ_CABHMX010000004.1"/>
</dbReference>
<dbReference type="PANTHER" id="PTHR43300:SF11">
    <property type="entry name" value="ACETYLTRANSFERASE RV3034C-RELATED"/>
    <property type="match status" value="1"/>
</dbReference>
<dbReference type="EC" id="2.3.1.79" evidence="3"/>
<dbReference type="CDD" id="cd04647">
    <property type="entry name" value="LbH_MAT_like"/>
    <property type="match status" value="1"/>
</dbReference>